<dbReference type="SUPFAM" id="SSF101148">
    <property type="entry name" value="Plant invertase/pectin methylesterase inhibitor"/>
    <property type="match status" value="1"/>
</dbReference>
<dbReference type="EMBL" id="NKXS01008042">
    <property type="protein sequence ID" value="PIM98839.1"/>
    <property type="molecule type" value="Genomic_DNA"/>
</dbReference>
<accession>A0A2G9G1R0</accession>
<comment type="caution">
    <text evidence="5">The sequence shown here is derived from an EMBL/GenBank/DDBJ whole genome shotgun (WGS) entry which is preliminary data.</text>
</comment>
<dbReference type="CDD" id="cd14859">
    <property type="entry name" value="PMEI_like"/>
    <property type="match status" value="1"/>
</dbReference>
<dbReference type="GO" id="GO:0004857">
    <property type="term" value="F:enzyme inhibitor activity"/>
    <property type="evidence" value="ECO:0007669"/>
    <property type="project" value="InterPro"/>
</dbReference>
<evidence type="ECO:0000313" key="5">
    <source>
        <dbReference type="EMBL" id="PIM98839.1"/>
    </source>
</evidence>
<keyword evidence="6" id="KW-1185">Reference proteome</keyword>
<keyword evidence="2" id="KW-1015">Disulfide bond</keyword>
<dbReference type="NCBIfam" id="TIGR01614">
    <property type="entry name" value="PME_inhib"/>
    <property type="match status" value="1"/>
</dbReference>
<evidence type="ECO:0000256" key="2">
    <source>
        <dbReference type="ARBA" id="ARBA00023157"/>
    </source>
</evidence>
<gene>
    <name evidence="5" type="ORF">CDL12_28677</name>
</gene>
<protein>
    <submittedName>
        <fullName evidence="5">Uncharacterized protein</fullName>
    </submittedName>
</protein>
<comment type="similarity">
    <text evidence="3">Belongs to the PMEI family.</text>
</comment>
<dbReference type="AlphaFoldDB" id="A0A2G9G1R0"/>
<feature type="signal peptide" evidence="4">
    <location>
        <begin position="1"/>
        <end position="23"/>
    </location>
</feature>
<keyword evidence="1 4" id="KW-0732">Signal</keyword>
<dbReference type="InterPro" id="IPR006501">
    <property type="entry name" value="Pectinesterase_inhib_dom"/>
</dbReference>
<dbReference type="Gene3D" id="1.20.140.40">
    <property type="entry name" value="Invertase/pectin methylesterase inhibitor family protein"/>
    <property type="match status" value="1"/>
</dbReference>
<name>A0A2G9G1R0_9LAMI</name>
<dbReference type="PANTHER" id="PTHR35357:SF8">
    <property type="entry name" value="OS01G0111000 PROTEIN"/>
    <property type="match status" value="1"/>
</dbReference>
<evidence type="ECO:0000256" key="1">
    <source>
        <dbReference type="ARBA" id="ARBA00022729"/>
    </source>
</evidence>
<dbReference type="Proteomes" id="UP000231279">
    <property type="component" value="Unassembled WGS sequence"/>
</dbReference>
<sequence length="152" mass="17234">MSIPHFFLFITFALLYYFSGGGAAKTELATQVCRNTTDFVFCRNAIYSDRRAPDADRVVLAYIAFGLAYSNASDTRNYIASRIKSGGGNSGELSRLKNCKIAWSIIIRRFGSWLRCWATWTRRRIPGWINCPLKLRDIHALAKKGSARATRR</sequence>
<reference evidence="6" key="1">
    <citation type="journal article" date="2018" name="Gigascience">
        <title>Genome assembly of the Pink Ipe (Handroanthus impetiginosus, Bignoniaceae), a highly valued, ecologically keystone Neotropical timber forest tree.</title>
        <authorList>
            <person name="Silva-Junior O.B."/>
            <person name="Grattapaglia D."/>
            <person name="Novaes E."/>
            <person name="Collevatti R.G."/>
        </authorList>
    </citation>
    <scope>NUCLEOTIDE SEQUENCE [LARGE SCALE GENOMIC DNA]</scope>
    <source>
        <strain evidence="6">cv. UFG-1</strain>
    </source>
</reference>
<proteinExistence type="inferred from homology"/>
<dbReference type="InterPro" id="IPR035513">
    <property type="entry name" value="Invertase/methylesterase_inhib"/>
</dbReference>
<evidence type="ECO:0000256" key="3">
    <source>
        <dbReference type="ARBA" id="ARBA00038471"/>
    </source>
</evidence>
<evidence type="ECO:0000256" key="4">
    <source>
        <dbReference type="SAM" id="SignalP"/>
    </source>
</evidence>
<organism evidence="5 6">
    <name type="scientific">Handroanthus impetiginosus</name>
    <dbReference type="NCBI Taxonomy" id="429701"/>
    <lineage>
        <taxon>Eukaryota</taxon>
        <taxon>Viridiplantae</taxon>
        <taxon>Streptophyta</taxon>
        <taxon>Embryophyta</taxon>
        <taxon>Tracheophyta</taxon>
        <taxon>Spermatophyta</taxon>
        <taxon>Magnoliopsida</taxon>
        <taxon>eudicotyledons</taxon>
        <taxon>Gunneridae</taxon>
        <taxon>Pentapetalae</taxon>
        <taxon>asterids</taxon>
        <taxon>lamiids</taxon>
        <taxon>Lamiales</taxon>
        <taxon>Bignoniaceae</taxon>
        <taxon>Crescentiina</taxon>
        <taxon>Tabebuia alliance</taxon>
        <taxon>Handroanthus</taxon>
    </lineage>
</organism>
<dbReference type="OrthoDB" id="1899876at2759"/>
<feature type="chain" id="PRO_5013870039" evidence="4">
    <location>
        <begin position="24"/>
        <end position="152"/>
    </location>
</feature>
<dbReference type="PANTHER" id="PTHR35357">
    <property type="entry name" value="OS02G0537100 PROTEIN"/>
    <property type="match status" value="1"/>
</dbReference>
<evidence type="ECO:0000313" key="6">
    <source>
        <dbReference type="Proteomes" id="UP000231279"/>
    </source>
</evidence>